<dbReference type="PANTHER" id="PTHR22146">
    <property type="entry name" value="CAT EYE SYNDROME CRITICAL REGION PROTEIN 6"/>
    <property type="match status" value="1"/>
</dbReference>
<proteinExistence type="inferred from homology"/>
<evidence type="ECO:0000313" key="11">
    <source>
        <dbReference type="Proteomes" id="UP001497482"/>
    </source>
</evidence>
<evidence type="ECO:0000256" key="8">
    <source>
        <dbReference type="SAM" id="MobiDB-lite"/>
    </source>
</evidence>
<reference evidence="10 11" key="1">
    <citation type="submission" date="2024-04" db="EMBL/GenBank/DDBJ databases">
        <authorList>
            <person name="Waldvogel A.-M."/>
            <person name="Schoenle A."/>
        </authorList>
    </citation>
    <scope>NUCLEOTIDE SEQUENCE [LARGE SCALE GENOMIC DNA]</scope>
</reference>
<evidence type="ECO:0000256" key="1">
    <source>
        <dbReference type="ARBA" id="ARBA00004430"/>
    </source>
</evidence>
<evidence type="ECO:0000256" key="7">
    <source>
        <dbReference type="ARBA" id="ARBA00041163"/>
    </source>
</evidence>
<organism evidence="10 11">
    <name type="scientific">Knipowitschia caucasica</name>
    <name type="common">Caucasian dwarf goby</name>
    <name type="synonym">Pomatoschistus caucasicus</name>
    <dbReference type="NCBI Taxonomy" id="637954"/>
    <lineage>
        <taxon>Eukaryota</taxon>
        <taxon>Metazoa</taxon>
        <taxon>Chordata</taxon>
        <taxon>Craniata</taxon>
        <taxon>Vertebrata</taxon>
        <taxon>Euteleostomi</taxon>
        <taxon>Actinopterygii</taxon>
        <taxon>Neopterygii</taxon>
        <taxon>Teleostei</taxon>
        <taxon>Neoteleostei</taxon>
        <taxon>Acanthomorphata</taxon>
        <taxon>Gobiaria</taxon>
        <taxon>Gobiiformes</taxon>
        <taxon>Gobioidei</taxon>
        <taxon>Gobiidae</taxon>
        <taxon>Gobiinae</taxon>
        <taxon>Knipowitschia</taxon>
    </lineage>
</organism>
<keyword evidence="3" id="KW-0206">Cytoskeleton</keyword>
<keyword evidence="11" id="KW-1185">Reference proteome</keyword>
<dbReference type="Proteomes" id="UP001497482">
    <property type="component" value="Chromosome 1"/>
</dbReference>
<feature type="domain" description="Ciliary microtubule inner protein 2A-C-like" evidence="9">
    <location>
        <begin position="17"/>
        <end position="49"/>
    </location>
</feature>
<feature type="domain" description="Ciliary microtubule inner protein 2A-C-like" evidence="9">
    <location>
        <begin position="79"/>
        <end position="135"/>
    </location>
</feature>
<keyword evidence="4" id="KW-0966">Cell projection</keyword>
<keyword evidence="2" id="KW-0963">Cytoplasm</keyword>
<accession>A0AAV2IYJ1</accession>
<name>A0AAV2IYJ1_KNICA</name>
<evidence type="ECO:0000256" key="6">
    <source>
        <dbReference type="ARBA" id="ARBA00035661"/>
    </source>
</evidence>
<dbReference type="AlphaFoldDB" id="A0AAV2IYJ1"/>
<feature type="region of interest" description="Disordered" evidence="8">
    <location>
        <begin position="209"/>
        <end position="237"/>
    </location>
</feature>
<comment type="function">
    <text evidence="5">Microtubule inner protein (MIP) part of the dynein-decorated doublet microtubules (DMTs) in cilia axoneme, which is required for motile cilia beating.</text>
</comment>
<protein>
    <recommendedName>
        <fullName evidence="7">Ciliary microtubule inner protein 2B</fullName>
    </recommendedName>
</protein>
<evidence type="ECO:0000313" key="10">
    <source>
        <dbReference type="EMBL" id="CAL1569545.1"/>
    </source>
</evidence>
<comment type="subcellular location">
    <subcellularLocation>
        <location evidence="1">Cytoplasm</location>
        <location evidence="1">Cytoskeleton</location>
        <location evidence="1">Cilium axoneme</location>
    </subcellularLocation>
</comment>
<comment type="similarity">
    <text evidence="6">Belongs to the CIMIP2 family.</text>
</comment>
<feature type="domain" description="Ciliary microtubule inner protein 2A-C-like" evidence="9">
    <location>
        <begin position="234"/>
        <end position="263"/>
    </location>
</feature>
<dbReference type="InterPro" id="IPR018902">
    <property type="entry name" value="CMI2A-C-like_dom"/>
</dbReference>
<gene>
    <name evidence="10" type="ORF">KC01_LOCUS1970</name>
</gene>
<evidence type="ECO:0000256" key="2">
    <source>
        <dbReference type="ARBA" id="ARBA00022490"/>
    </source>
</evidence>
<dbReference type="PANTHER" id="PTHR22146:SF8">
    <property type="entry name" value="PROTEIN FAM166B"/>
    <property type="match status" value="1"/>
</dbReference>
<sequence>MNADYGLKFRQVLLTPDPHYIPGYAGYCPQLKYNMGKSYGPLTHELLSSPDVSHSARLMVGASEPWSEPRDLCTEPQVPKGIPGYTGFVPKSQSQFACTYGEMCRKALGEFHQERKRSQHQSVRLPALSRRPQDVSTPLTPVSMGRAVVPFKPSRPFLPIERPYVMDDLNPHKYFISGFTGHVPKTRFLFGKGYSITTNQALILFGKQQRHEPSGQEPAKGGSSPSHYPPKRPVVPAFTGHIPGYRFLYGQTFGQLSQKALEQSGSKRAA</sequence>
<dbReference type="EMBL" id="OZ035823">
    <property type="protein sequence ID" value="CAL1569545.1"/>
    <property type="molecule type" value="Genomic_DNA"/>
</dbReference>
<dbReference type="GO" id="GO:0005930">
    <property type="term" value="C:axoneme"/>
    <property type="evidence" value="ECO:0007669"/>
    <property type="project" value="UniProtKB-SubCell"/>
</dbReference>
<dbReference type="GO" id="GO:0015630">
    <property type="term" value="C:microtubule cytoskeleton"/>
    <property type="evidence" value="ECO:0007669"/>
    <property type="project" value="UniProtKB-ARBA"/>
</dbReference>
<evidence type="ECO:0000259" key="9">
    <source>
        <dbReference type="Pfam" id="PF10629"/>
    </source>
</evidence>
<dbReference type="Pfam" id="PF10629">
    <property type="entry name" value="CMI2B-like"/>
    <property type="match status" value="3"/>
</dbReference>
<evidence type="ECO:0000256" key="4">
    <source>
        <dbReference type="ARBA" id="ARBA00023273"/>
    </source>
</evidence>
<evidence type="ECO:0000256" key="5">
    <source>
        <dbReference type="ARBA" id="ARBA00035003"/>
    </source>
</evidence>
<evidence type="ECO:0000256" key="3">
    <source>
        <dbReference type="ARBA" id="ARBA00023212"/>
    </source>
</evidence>